<dbReference type="AlphaFoldDB" id="A0A4Z2EUD9"/>
<evidence type="ECO:0000313" key="3">
    <source>
        <dbReference type="Proteomes" id="UP000314294"/>
    </source>
</evidence>
<protein>
    <submittedName>
        <fullName evidence="2">Uncharacterized protein</fullName>
    </submittedName>
</protein>
<sequence>MDLIHITVLLAACIGLLQGRASEYQLETETLSRCELLRGVAIAEQQGDVPHCAHDGAFRYTLEIRKQFIEHVDIDLI</sequence>
<keyword evidence="1" id="KW-0732">Signal</keyword>
<evidence type="ECO:0000313" key="2">
    <source>
        <dbReference type="EMBL" id="TNN32465.1"/>
    </source>
</evidence>
<feature type="signal peptide" evidence="1">
    <location>
        <begin position="1"/>
        <end position="19"/>
    </location>
</feature>
<feature type="chain" id="PRO_5021440494" evidence="1">
    <location>
        <begin position="20"/>
        <end position="77"/>
    </location>
</feature>
<proteinExistence type="predicted"/>
<comment type="caution">
    <text evidence="2">The sequence shown here is derived from an EMBL/GenBank/DDBJ whole genome shotgun (WGS) entry which is preliminary data.</text>
</comment>
<reference evidence="2 3" key="1">
    <citation type="submission" date="2019-03" db="EMBL/GenBank/DDBJ databases">
        <title>First draft genome of Liparis tanakae, snailfish: a comprehensive survey of snailfish specific genes.</title>
        <authorList>
            <person name="Kim W."/>
            <person name="Song I."/>
            <person name="Jeong J.-H."/>
            <person name="Kim D."/>
            <person name="Kim S."/>
            <person name="Ryu S."/>
            <person name="Song J.Y."/>
            <person name="Lee S.K."/>
        </authorList>
    </citation>
    <scope>NUCLEOTIDE SEQUENCE [LARGE SCALE GENOMIC DNA]</scope>
    <source>
        <tissue evidence="2">Muscle</tissue>
    </source>
</reference>
<name>A0A4Z2EUD9_9TELE</name>
<organism evidence="2 3">
    <name type="scientific">Liparis tanakae</name>
    <name type="common">Tanaka's snailfish</name>
    <dbReference type="NCBI Taxonomy" id="230148"/>
    <lineage>
        <taxon>Eukaryota</taxon>
        <taxon>Metazoa</taxon>
        <taxon>Chordata</taxon>
        <taxon>Craniata</taxon>
        <taxon>Vertebrata</taxon>
        <taxon>Euteleostomi</taxon>
        <taxon>Actinopterygii</taxon>
        <taxon>Neopterygii</taxon>
        <taxon>Teleostei</taxon>
        <taxon>Neoteleostei</taxon>
        <taxon>Acanthomorphata</taxon>
        <taxon>Eupercaria</taxon>
        <taxon>Perciformes</taxon>
        <taxon>Cottioidei</taxon>
        <taxon>Cottales</taxon>
        <taxon>Liparidae</taxon>
        <taxon>Liparis</taxon>
    </lineage>
</organism>
<evidence type="ECO:0000256" key="1">
    <source>
        <dbReference type="SAM" id="SignalP"/>
    </source>
</evidence>
<dbReference type="EMBL" id="SRLO01002686">
    <property type="protein sequence ID" value="TNN32465.1"/>
    <property type="molecule type" value="Genomic_DNA"/>
</dbReference>
<keyword evidence="3" id="KW-1185">Reference proteome</keyword>
<accession>A0A4Z2EUD9</accession>
<gene>
    <name evidence="2" type="ORF">EYF80_057375</name>
</gene>
<dbReference type="Proteomes" id="UP000314294">
    <property type="component" value="Unassembled WGS sequence"/>
</dbReference>